<evidence type="ECO:0000256" key="2">
    <source>
        <dbReference type="ARBA" id="ARBA00008850"/>
    </source>
</evidence>
<dbReference type="GeneTree" id="ENSGT01120000274471"/>
<dbReference type="GO" id="GO:0005576">
    <property type="term" value="C:extracellular region"/>
    <property type="evidence" value="ECO:0007669"/>
    <property type="project" value="UniProtKB-SubCell"/>
</dbReference>
<evidence type="ECO:0000256" key="3">
    <source>
        <dbReference type="ARBA" id="ARBA00022479"/>
    </source>
</evidence>
<evidence type="ECO:0000259" key="7">
    <source>
        <dbReference type="Pfam" id="PF25890"/>
    </source>
</evidence>
<name>A0A3B3SGA7_9TELE</name>
<reference evidence="8" key="2">
    <citation type="submission" date="2025-09" db="UniProtKB">
        <authorList>
            <consortium name="Ensembl"/>
        </authorList>
    </citation>
    <scope>IDENTIFICATION</scope>
</reference>
<dbReference type="Pfam" id="PF25890">
    <property type="entry name" value="BGLAP_C"/>
    <property type="match status" value="1"/>
</dbReference>
<dbReference type="AlphaFoldDB" id="A0A3B3SGA7"/>
<comment type="subcellular location">
    <subcellularLocation>
        <location evidence="1">Secreted</location>
    </subcellularLocation>
</comment>
<organism evidence="8 9">
    <name type="scientific">Paramormyrops kingsleyae</name>
    <dbReference type="NCBI Taxonomy" id="1676925"/>
    <lineage>
        <taxon>Eukaryota</taxon>
        <taxon>Metazoa</taxon>
        <taxon>Chordata</taxon>
        <taxon>Craniata</taxon>
        <taxon>Vertebrata</taxon>
        <taxon>Euteleostomi</taxon>
        <taxon>Actinopterygii</taxon>
        <taxon>Neopterygii</taxon>
        <taxon>Teleostei</taxon>
        <taxon>Osteoglossocephala</taxon>
        <taxon>Osteoglossomorpha</taxon>
        <taxon>Osteoglossiformes</taxon>
        <taxon>Mormyridae</taxon>
        <taxon>Paramormyrops</taxon>
    </lineage>
</organism>
<dbReference type="GO" id="GO:0005509">
    <property type="term" value="F:calcium ion binding"/>
    <property type="evidence" value="ECO:0007669"/>
    <property type="project" value="InterPro"/>
</dbReference>
<feature type="signal peptide" evidence="6">
    <location>
        <begin position="1"/>
        <end position="19"/>
    </location>
</feature>
<dbReference type="InterPro" id="IPR035972">
    <property type="entry name" value="GLA-like_dom_SF"/>
</dbReference>
<dbReference type="STRING" id="1676925.ENSPKIP00000029438"/>
<dbReference type="OrthoDB" id="8958520at2759"/>
<evidence type="ECO:0000256" key="6">
    <source>
        <dbReference type="SAM" id="SignalP"/>
    </source>
</evidence>
<feature type="chain" id="PRO_5017247288" evidence="6">
    <location>
        <begin position="20"/>
        <end position="100"/>
    </location>
</feature>
<accession>A0A3B3SGA7</accession>
<sequence length="100" mass="11334">MKVALLFVALSAILALSACSESQESNESPEDLFSNQEQANSFFDNQETRNNNGRVQKSPAERQAEICENYAPCRADAYHYGTQYAFNRYFPNQNTNNGRK</sequence>
<keyword evidence="9" id="KW-1185">Reference proteome</keyword>
<dbReference type="InterPro" id="IPR027118">
    <property type="entry name" value="MGP"/>
</dbReference>
<keyword evidence="3" id="KW-0301">Gamma-carboxyglutamic acid</keyword>
<feature type="compositionally biased region" description="Polar residues" evidence="5">
    <location>
        <begin position="33"/>
        <end position="55"/>
    </location>
</feature>
<dbReference type="SUPFAM" id="SSF57630">
    <property type="entry name" value="GLA-domain"/>
    <property type="match status" value="1"/>
</dbReference>
<protein>
    <submittedName>
        <fullName evidence="8">Matrix Gla protein-like</fullName>
    </submittedName>
</protein>
<dbReference type="InterPro" id="IPR058704">
    <property type="entry name" value="BGLAP-like_C"/>
</dbReference>
<dbReference type="KEGG" id="pki:111833470"/>
<dbReference type="PANTHER" id="PTHR10109">
    <property type="entry name" value="MATRIX GLA PROTEIN"/>
    <property type="match status" value="1"/>
</dbReference>
<dbReference type="RefSeq" id="XP_023647530.1">
    <property type="nucleotide sequence ID" value="XM_023791762.2"/>
</dbReference>
<dbReference type="GO" id="GO:0031012">
    <property type="term" value="C:extracellular matrix"/>
    <property type="evidence" value="ECO:0007669"/>
    <property type="project" value="InterPro"/>
</dbReference>
<feature type="region of interest" description="Disordered" evidence="5">
    <location>
        <begin position="25"/>
        <end position="61"/>
    </location>
</feature>
<evidence type="ECO:0000313" key="8">
    <source>
        <dbReference type="Ensembl" id="ENSPKIP00000029438.1"/>
    </source>
</evidence>
<dbReference type="PANTHER" id="PTHR10109:SF0">
    <property type="entry name" value="MATRIX GLA PROTEIN"/>
    <property type="match status" value="1"/>
</dbReference>
<keyword evidence="6" id="KW-0732">Signal</keyword>
<reference evidence="8" key="1">
    <citation type="submission" date="2025-08" db="UniProtKB">
        <authorList>
            <consortium name="Ensembl"/>
        </authorList>
    </citation>
    <scope>IDENTIFICATION</scope>
</reference>
<evidence type="ECO:0000313" key="9">
    <source>
        <dbReference type="Proteomes" id="UP000261540"/>
    </source>
</evidence>
<dbReference type="Ensembl" id="ENSPKIT00000010235.1">
    <property type="protein sequence ID" value="ENSPKIP00000029438.1"/>
    <property type="gene ID" value="ENSPKIG00000010689.1"/>
</dbReference>
<dbReference type="GeneID" id="111833470"/>
<evidence type="ECO:0000256" key="1">
    <source>
        <dbReference type="ARBA" id="ARBA00004613"/>
    </source>
</evidence>
<comment type="similarity">
    <text evidence="2">Belongs to the osteocalcin/matrix Gla protein family.</text>
</comment>
<evidence type="ECO:0000256" key="5">
    <source>
        <dbReference type="SAM" id="MobiDB-lite"/>
    </source>
</evidence>
<dbReference type="Proteomes" id="UP000261540">
    <property type="component" value="Unplaced"/>
</dbReference>
<dbReference type="PROSITE" id="PS51257">
    <property type="entry name" value="PROKAR_LIPOPROTEIN"/>
    <property type="match status" value="1"/>
</dbReference>
<feature type="domain" description="Osteocalcin-like C-terminal" evidence="7">
    <location>
        <begin position="58"/>
        <end position="93"/>
    </location>
</feature>
<evidence type="ECO:0000256" key="4">
    <source>
        <dbReference type="ARBA" id="ARBA00022525"/>
    </source>
</evidence>
<keyword evidence="4" id="KW-0964">Secreted</keyword>
<proteinExistence type="inferred from homology"/>